<gene>
    <name evidence="10" type="ORF">N7532_011917</name>
</gene>
<keyword evidence="4" id="KW-0812">Transmembrane</keyword>
<keyword evidence="5" id="KW-0274">FAD</keyword>
<evidence type="ECO:0000256" key="5">
    <source>
        <dbReference type="ARBA" id="ARBA00022827"/>
    </source>
</evidence>
<dbReference type="GeneID" id="81363387"/>
<evidence type="ECO:0000313" key="11">
    <source>
        <dbReference type="Proteomes" id="UP001149074"/>
    </source>
</evidence>
<evidence type="ECO:0000256" key="1">
    <source>
        <dbReference type="ARBA" id="ARBA00004370"/>
    </source>
</evidence>
<dbReference type="OrthoDB" id="10029326at2759"/>
<evidence type="ECO:0000256" key="4">
    <source>
        <dbReference type="ARBA" id="ARBA00022692"/>
    </source>
</evidence>
<organism evidence="10 11">
    <name type="scientific">Penicillium argentinense</name>
    <dbReference type="NCBI Taxonomy" id="1131581"/>
    <lineage>
        <taxon>Eukaryota</taxon>
        <taxon>Fungi</taxon>
        <taxon>Dikarya</taxon>
        <taxon>Ascomycota</taxon>
        <taxon>Pezizomycotina</taxon>
        <taxon>Eurotiomycetes</taxon>
        <taxon>Eurotiomycetidae</taxon>
        <taxon>Eurotiales</taxon>
        <taxon>Aspergillaceae</taxon>
        <taxon>Penicillium</taxon>
    </lineage>
</organism>
<comment type="subcellular location">
    <subcellularLocation>
        <location evidence="1">Membrane</location>
    </subcellularLocation>
</comment>
<comment type="caution">
    <text evidence="10">The sequence shown here is derived from an EMBL/GenBank/DDBJ whole genome shotgun (WGS) entry which is preliminary data.</text>
</comment>
<name>A0A9W9JV13_9EURO</name>
<keyword evidence="6" id="KW-1133">Transmembrane helix</keyword>
<dbReference type="PANTHER" id="PTHR47356">
    <property type="entry name" value="FAD-DEPENDENT MONOOXYGENASE ASQG-RELATED"/>
    <property type="match status" value="1"/>
</dbReference>
<dbReference type="GO" id="GO:0071949">
    <property type="term" value="F:FAD binding"/>
    <property type="evidence" value="ECO:0007669"/>
    <property type="project" value="InterPro"/>
</dbReference>
<keyword evidence="11" id="KW-1185">Reference proteome</keyword>
<evidence type="ECO:0000259" key="9">
    <source>
        <dbReference type="Pfam" id="PF01494"/>
    </source>
</evidence>
<comment type="similarity">
    <text evidence="2">Belongs to the paxM FAD-dependent monooxygenase family.</text>
</comment>
<protein>
    <submittedName>
        <fullName evidence="10">FAD binding domain containing protein</fullName>
    </submittedName>
</protein>
<dbReference type="Pfam" id="PF01494">
    <property type="entry name" value="FAD_binding_3"/>
    <property type="match status" value="1"/>
</dbReference>
<evidence type="ECO:0000256" key="7">
    <source>
        <dbReference type="ARBA" id="ARBA00023002"/>
    </source>
</evidence>
<reference evidence="10" key="2">
    <citation type="journal article" date="2023" name="IMA Fungus">
        <title>Comparative genomic study of the Penicillium genus elucidates a diverse pangenome and 15 lateral gene transfer events.</title>
        <authorList>
            <person name="Petersen C."/>
            <person name="Sorensen T."/>
            <person name="Nielsen M.R."/>
            <person name="Sondergaard T.E."/>
            <person name="Sorensen J.L."/>
            <person name="Fitzpatrick D.A."/>
            <person name="Frisvad J.C."/>
            <person name="Nielsen K.L."/>
        </authorList>
    </citation>
    <scope>NUCLEOTIDE SEQUENCE</scope>
    <source>
        <strain evidence="10">IBT 30761</strain>
    </source>
</reference>
<keyword evidence="7" id="KW-0560">Oxidoreductase</keyword>
<dbReference type="GO" id="GO:0004497">
    <property type="term" value="F:monooxygenase activity"/>
    <property type="evidence" value="ECO:0007669"/>
    <property type="project" value="InterPro"/>
</dbReference>
<evidence type="ECO:0000313" key="10">
    <source>
        <dbReference type="EMBL" id="KAJ5082874.1"/>
    </source>
</evidence>
<keyword evidence="3" id="KW-0285">Flavoprotein</keyword>
<dbReference type="InterPro" id="IPR036188">
    <property type="entry name" value="FAD/NAD-bd_sf"/>
</dbReference>
<evidence type="ECO:0000256" key="2">
    <source>
        <dbReference type="ARBA" id="ARBA00007992"/>
    </source>
</evidence>
<evidence type="ECO:0000256" key="6">
    <source>
        <dbReference type="ARBA" id="ARBA00022989"/>
    </source>
</evidence>
<evidence type="ECO:0000256" key="3">
    <source>
        <dbReference type="ARBA" id="ARBA00022630"/>
    </source>
</evidence>
<dbReference type="PANTHER" id="PTHR47356:SF2">
    <property type="entry name" value="FAD-BINDING DOMAIN-CONTAINING PROTEIN-RELATED"/>
    <property type="match status" value="1"/>
</dbReference>
<dbReference type="PRINTS" id="PR00420">
    <property type="entry name" value="RNGMNOXGNASE"/>
</dbReference>
<dbReference type="Proteomes" id="UP001149074">
    <property type="component" value="Unassembled WGS sequence"/>
</dbReference>
<dbReference type="GO" id="GO:0016020">
    <property type="term" value="C:membrane"/>
    <property type="evidence" value="ECO:0007669"/>
    <property type="project" value="UniProtKB-SubCell"/>
</dbReference>
<feature type="domain" description="FAD-binding" evidence="9">
    <location>
        <begin position="9"/>
        <end position="191"/>
    </location>
</feature>
<keyword evidence="8" id="KW-0472">Membrane</keyword>
<dbReference type="InterPro" id="IPR002938">
    <property type="entry name" value="FAD-bd"/>
</dbReference>
<dbReference type="AlphaFoldDB" id="A0A9W9JV13"/>
<proteinExistence type="inferred from homology"/>
<dbReference type="EMBL" id="JAPQKI010000011">
    <property type="protein sequence ID" value="KAJ5082874.1"/>
    <property type="molecule type" value="Genomic_DNA"/>
</dbReference>
<dbReference type="InterPro" id="IPR050562">
    <property type="entry name" value="FAD_mOase_fung"/>
</dbReference>
<accession>A0A9W9JV13</accession>
<reference evidence="10" key="1">
    <citation type="submission" date="2022-11" db="EMBL/GenBank/DDBJ databases">
        <authorList>
            <person name="Petersen C."/>
        </authorList>
    </citation>
    <scope>NUCLEOTIDE SEQUENCE</scope>
    <source>
        <strain evidence="10">IBT 30761</strain>
    </source>
</reference>
<dbReference type="RefSeq" id="XP_056469396.1">
    <property type="nucleotide sequence ID" value="XM_056624408.1"/>
</dbReference>
<dbReference type="Gene3D" id="3.50.50.60">
    <property type="entry name" value="FAD/NAD(P)-binding domain"/>
    <property type="match status" value="1"/>
</dbReference>
<sequence>MGSYWREHVTVGIVGGGIAGLSLARMLEMSGISYCVGRLTAISPPRPEQALDSCPAGIGYLDQIGVLDHQLNDAEVPHQRWEHKDGQGNVQATLNSMKDFPELLGYGSFFTDRQRVLQALYDNGEDKSRLSTNKRVVAVHRSEQEAVLIAQDGSESSCDFVAGADGVRSVIRHEIAKSEMRLENMNLRFDAKYACVYGISNPVSGIGPGQYIKERQIRYEALRKFFEGDIDRLYAAVADIPVTGGVKFSDVFRERAPQ</sequence>
<evidence type="ECO:0000256" key="8">
    <source>
        <dbReference type="ARBA" id="ARBA00023136"/>
    </source>
</evidence>
<dbReference type="SUPFAM" id="SSF51905">
    <property type="entry name" value="FAD/NAD(P)-binding domain"/>
    <property type="match status" value="1"/>
</dbReference>